<name>A0AAW0K861_QUESU</name>
<dbReference type="PANTHER" id="PTHR33710:SF62">
    <property type="entry name" value="DUF4283 DOMAIN PROTEIN"/>
    <property type="match status" value="1"/>
</dbReference>
<proteinExistence type="predicted"/>
<gene>
    <name evidence="1" type="ORF">CFP56_023793</name>
</gene>
<dbReference type="InterPro" id="IPR036691">
    <property type="entry name" value="Endo/exonu/phosph_ase_sf"/>
</dbReference>
<keyword evidence="2" id="KW-1185">Reference proteome</keyword>
<dbReference type="Gene3D" id="3.60.10.10">
    <property type="entry name" value="Endonuclease/exonuclease/phosphatase"/>
    <property type="match status" value="1"/>
</dbReference>
<dbReference type="PANTHER" id="PTHR33710">
    <property type="entry name" value="BNAC02G09200D PROTEIN"/>
    <property type="match status" value="1"/>
</dbReference>
<accession>A0AAW0K861</accession>
<reference evidence="1 2" key="1">
    <citation type="journal article" date="2018" name="Sci. Data">
        <title>The draft genome sequence of cork oak.</title>
        <authorList>
            <person name="Ramos A.M."/>
            <person name="Usie A."/>
            <person name="Barbosa P."/>
            <person name="Barros P.M."/>
            <person name="Capote T."/>
            <person name="Chaves I."/>
            <person name="Simoes F."/>
            <person name="Abreu I."/>
            <person name="Carrasquinho I."/>
            <person name="Faro C."/>
            <person name="Guimaraes J.B."/>
            <person name="Mendonca D."/>
            <person name="Nobrega F."/>
            <person name="Rodrigues L."/>
            <person name="Saibo N.J.M."/>
            <person name="Varela M.C."/>
            <person name="Egas C."/>
            <person name="Matos J."/>
            <person name="Miguel C.M."/>
            <person name="Oliveira M.M."/>
            <person name="Ricardo C.P."/>
            <person name="Goncalves S."/>
        </authorList>
    </citation>
    <scope>NUCLEOTIDE SEQUENCE [LARGE SCALE GENOMIC DNA]</scope>
    <source>
        <strain evidence="2">cv. HL8</strain>
    </source>
</reference>
<dbReference type="Gramene" id="rna-CFP56_70085">
    <property type="protein sequence ID" value="cds-POF00779.1"/>
    <property type="gene ID" value="gene-CFP56_70085"/>
</dbReference>
<evidence type="ECO:0000313" key="2">
    <source>
        <dbReference type="Proteomes" id="UP000237347"/>
    </source>
</evidence>
<evidence type="ECO:0000313" key="1">
    <source>
        <dbReference type="EMBL" id="KAK7835123.1"/>
    </source>
</evidence>
<comment type="caution">
    <text evidence="1">The sequence shown here is derived from an EMBL/GenBank/DDBJ whole genome shotgun (WGS) entry which is preliminary data.</text>
</comment>
<protein>
    <recommendedName>
        <fullName evidence="3">Non-LTR retroelement reverse transcriptase</fullName>
    </recommendedName>
</protein>
<dbReference type="AlphaFoldDB" id="A0AAW0K861"/>
<dbReference type="EMBL" id="PKMF04000375">
    <property type="protein sequence ID" value="KAK7835123.1"/>
    <property type="molecule type" value="Genomic_DNA"/>
</dbReference>
<organism evidence="1 2">
    <name type="scientific">Quercus suber</name>
    <name type="common">Cork oak</name>
    <dbReference type="NCBI Taxonomy" id="58331"/>
    <lineage>
        <taxon>Eukaryota</taxon>
        <taxon>Viridiplantae</taxon>
        <taxon>Streptophyta</taxon>
        <taxon>Embryophyta</taxon>
        <taxon>Tracheophyta</taxon>
        <taxon>Spermatophyta</taxon>
        <taxon>Magnoliopsida</taxon>
        <taxon>eudicotyledons</taxon>
        <taxon>Gunneridae</taxon>
        <taxon>Pentapetalae</taxon>
        <taxon>rosids</taxon>
        <taxon>fabids</taxon>
        <taxon>Fagales</taxon>
        <taxon>Fagaceae</taxon>
        <taxon>Quercus</taxon>
    </lineage>
</organism>
<dbReference type="Proteomes" id="UP000237347">
    <property type="component" value="Unassembled WGS sequence"/>
</dbReference>
<dbReference type="SUPFAM" id="SSF56219">
    <property type="entry name" value="DNase I-like"/>
    <property type="match status" value="1"/>
</dbReference>
<evidence type="ECO:0008006" key="3">
    <source>
        <dbReference type="Google" id="ProtNLM"/>
    </source>
</evidence>
<sequence length="183" mass="21330">MLWKEGAEVQFKSCSNTHIDVFLCEGNGAKPWRATGFYGHSDAGWLDRDDRQMEGFRECLSNCGLFDLGFVGQRFTWCNGRIGEQRTLVRLDGMVANKEWLNMFPEAKVVHISMAASDHCLLSLSLRMRALRRVTQKRFMFEEMWTKEEGCREVVERAWDPLDCNPELLIHKRLKRCQAHLQN</sequence>